<evidence type="ECO:0000256" key="1">
    <source>
        <dbReference type="ARBA" id="ARBA00022679"/>
    </source>
</evidence>
<evidence type="ECO:0000256" key="2">
    <source>
        <dbReference type="ARBA" id="ARBA00022695"/>
    </source>
</evidence>
<dbReference type="RefSeq" id="WP_345683531.1">
    <property type="nucleotide sequence ID" value="NZ_BAABRO010000003.1"/>
</dbReference>
<dbReference type="Gene3D" id="3.90.550.10">
    <property type="entry name" value="Spore Coat Polysaccharide Biosynthesis Protein SpsA, Chain A"/>
    <property type="match status" value="1"/>
</dbReference>
<evidence type="ECO:0000256" key="3">
    <source>
        <dbReference type="ARBA" id="ARBA00022985"/>
    </source>
</evidence>
<keyword evidence="5" id="KW-1185">Reference proteome</keyword>
<dbReference type="CDD" id="cd02517">
    <property type="entry name" value="CMP-KDO-Synthetase"/>
    <property type="match status" value="1"/>
</dbReference>
<reference evidence="4 5" key="1">
    <citation type="submission" date="2024-02" db="EMBL/GenBank/DDBJ databases">
        <title>Rhodopirellula caenicola NBRC 110016.</title>
        <authorList>
            <person name="Ichikawa N."/>
            <person name="Katano-Makiyama Y."/>
            <person name="Hidaka K."/>
        </authorList>
    </citation>
    <scope>NUCLEOTIDE SEQUENCE [LARGE SCALE GENOMIC DNA]</scope>
    <source>
        <strain evidence="4 5">NBRC 110016</strain>
    </source>
</reference>
<dbReference type="EMBL" id="BAABRO010000003">
    <property type="protein sequence ID" value="GAA5506608.1"/>
    <property type="molecule type" value="Genomic_DNA"/>
</dbReference>
<protein>
    <submittedName>
        <fullName evidence="4">3-deoxy-manno-octulosonate cytidylyltransferase</fullName>
    </submittedName>
</protein>
<dbReference type="InterPro" id="IPR029044">
    <property type="entry name" value="Nucleotide-diphossugar_trans"/>
</dbReference>
<proteinExistence type="predicted"/>
<comment type="caution">
    <text evidence="4">The sequence shown here is derived from an EMBL/GenBank/DDBJ whole genome shotgun (WGS) entry which is preliminary data.</text>
</comment>
<dbReference type="InterPro" id="IPR004528">
    <property type="entry name" value="KdsB"/>
</dbReference>
<gene>
    <name evidence="4" type="primary">kpsU</name>
    <name evidence="4" type="ORF">Rcae01_02061</name>
</gene>
<sequence>MNNRCMIVIPARLASTRLPEKLLRRAGGKSILQHTWEAASKASIADAVVVAVDDEKLAEEVNSFGGRVVMTRVDCPSGTDRIAEVAAQFPDFDVFINVQGDEPEIDPHTVDLVGTMLIHDANADIATVGTPIRSESLLHDPACVKIVVAAGGCEAGQSRAGQVDNAEANNTVGKIAKDNQGDAGTTPAASQFAGTAIYFSREAVPHCRSGITPETLAMEPPLFWHHVGLYAYRRDFLDWFSKQPPSPLEQSERLEQLRAIEAGKRIVVGRVQSAASGIDTEADFQAFVGRIG</sequence>
<accession>A0ABP9VN36</accession>
<organism evidence="4 5">
    <name type="scientific">Novipirellula caenicola</name>
    <dbReference type="NCBI Taxonomy" id="1536901"/>
    <lineage>
        <taxon>Bacteria</taxon>
        <taxon>Pseudomonadati</taxon>
        <taxon>Planctomycetota</taxon>
        <taxon>Planctomycetia</taxon>
        <taxon>Pirellulales</taxon>
        <taxon>Pirellulaceae</taxon>
        <taxon>Novipirellula</taxon>
    </lineage>
</organism>
<keyword evidence="3" id="KW-0448">Lipopolysaccharide biosynthesis</keyword>
<dbReference type="SUPFAM" id="SSF53448">
    <property type="entry name" value="Nucleotide-diphospho-sugar transferases"/>
    <property type="match status" value="1"/>
</dbReference>
<keyword evidence="1" id="KW-0808">Transferase</keyword>
<evidence type="ECO:0000313" key="4">
    <source>
        <dbReference type="EMBL" id="GAA5506608.1"/>
    </source>
</evidence>
<evidence type="ECO:0000313" key="5">
    <source>
        <dbReference type="Proteomes" id="UP001416858"/>
    </source>
</evidence>
<dbReference type="InterPro" id="IPR003329">
    <property type="entry name" value="Cytidylyl_trans"/>
</dbReference>
<dbReference type="GO" id="GO:0016779">
    <property type="term" value="F:nucleotidyltransferase activity"/>
    <property type="evidence" value="ECO:0007669"/>
    <property type="project" value="UniProtKB-KW"/>
</dbReference>
<dbReference type="PANTHER" id="PTHR42866:SF2">
    <property type="entry name" value="3-DEOXY-MANNO-OCTULOSONATE CYTIDYLYLTRANSFERASE, MITOCHONDRIAL"/>
    <property type="match status" value="1"/>
</dbReference>
<dbReference type="PANTHER" id="PTHR42866">
    <property type="entry name" value="3-DEOXY-MANNO-OCTULOSONATE CYTIDYLYLTRANSFERASE"/>
    <property type="match status" value="1"/>
</dbReference>
<name>A0ABP9VN36_9BACT</name>
<dbReference type="Pfam" id="PF02348">
    <property type="entry name" value="CTP_transf_3"/>
    <property type="match status" value="1"/>
</dbReference>
<keyword evidence="2 4" id="KW-0548">Nucleotidyltransferase</keyword>
<dbReference type="Proteomes" id="UP001416858">
    <property type="component" value="Unassembled WGS sequence"/>
</dbReference>